<name>A0A8H8QNB7_9BASI</name>
<feature type="region of interest" description="Disordered" evidence="1">
    <location>
        <begin position="60"/>
        <end position="83"/>
    </location>
</feature>
<dbReference type="Gene3D" id="6.10.140.1230">
    <property type="match status" value="2"/>
</dbReference>
<gene>
    <name evidence="2" type="ORF">UBRO2_03747</name>
</gene>
<organism evidence="2 3">
    <name type="scientific">Ustilago bromivora</name>
    <dbReference type="NCBI Taxonomy" id="307758"/>
    <lineage>
        <taxon>Eukaryota</taxon>
        <taxon>Fungi</taxon>
        <taxon>Dikarya</taxon>
        <taxon>Basidiomycota</taxon>
        <taxon>Ustilaginomycotina</taxon>
        <taxon>Ustilaginomycetes</taxon>
        <taxon>Ustilaginales</taxon>
        <taxon>Ustilaginaceae</taxon>
        <taxon>Ustilago</taxon>
    </lineage>
</organism>
<feature type="compositionally biased region" description="Basic and acidic residues" evidence="1">
    <location>
        <begin position="112"/>
        <end position="123"/>
    </location>
</feature>
<dbReference type="Proteomes" id="UP000658997">
    <property type="component" value="Unassembled WGS sequence"/>
</dbReference>
<accession>A0A8H8QNB7</accession>
<feature type="region of interest" description="Disordered" evidence="1">
    <location>
        <begin position="111"/>
        <end position="132"/>
    </location>
</feature>
<dbReference type="InterPro" id="IPR005024">
    <property type="entry name" value="Snf7_fam"/>
</dbReference>
<dbReference type="GO" id="GO:0007034">
    <property type="term" value="P:vacuolar transport"/>
    <property type="evidence" value="ECO:0007669"/>
    <property type="project" value="InterPro"/>
</dbReference>
<comment type="caution">
    <text evidence="2">The sequence shown here is derived from an EMBL/GenBank/DDBJ whole genome shotgun (WGS) entry which is preliminary data.</text>
</comment>
<evidence type="ECO:0000256" key="1">
    <source>
        <dbReference type="SAM" id="MobiDB-lite"/>
    </source>
</evidence>
<dbReference type="AlphaFoldDB" id="A0A8H8QNB7"/>
<protein>
    <submittedName>
        <fullName evidence="2">Related to VPS24 - endosomal Vps protein complex subunit</fullName>
    </submittedName>
</protein>
<feature type="region of interest" description="Disordered" evidence="1">
    <location>
        <begin position="1"/>
        <end position="22"/>
    </location>
</feature>
<sequence>MRTLLLSARDYEGPTPPRQQPSNPFAIHLAIAYLAHIHPALVKAHILRLQIEQRLDQVQLPNGDRYRRDSPTQTPDTEGLSRQTSTMQAVSKFIFGPSQEERVKKVQSQLRSEQRSLDREMRQIDQGSTKTKAEIKKLAKKGDVKNAKILAREVVRAQKQKNRLAVSKARLNSIHMQLQHQLGKHPESLTEKSKNDTDKLWLHDFDGSGDGCVVAMYKVTGSMQKSTEIMKLSNQLVKLPEVSAIMRQMSGEMTKAGIMEELMDDTLDSGVLGQDEDEMEEEAQEEVDKVLYQLTDGKLGQASTTDGLPELAMEDPKLNEEQEQADMQRMQAALDGLIRG</sequence>
<proteinExistence type="predicted"/>
<reference evidence="2" key="1">
    <citation type="submission" date="2018-08" db="EMBL/GenBank/DDBJ databases">
        <authorList>
            <person name="Guldener U."/>
        </authorList>
    </citation>
    <scope>NUCLEOTIDE SEQUENCE</scope>
    <source>
        <strain evidence="2">UB2</strain>
    </source>
</reference>
<dbReference type="EMBL" id="ULHB01000075">
    <property type="protein sequence ID" value="SYW80479.1"/>
    <property type="molecule type" value="Genomic_DNA"/>
</dbReference>
<keyword evidence="3" id="KW-1185">Reference proteome</keyword>
<dbReference type="PANTHER" id="PTHR10476">
    <property type="entry name" value="CHARGED MULTIVESICULAR BODY PROTEIN"/>
    <property type="match status" value="1"/>
</dbReference>
<evidence type="ECO:0000313" key="3">
    <source>
        <dbReference type="Proteomes" id="UP000658997"/>
    </source>
</evidence>
<evidence type="ECO:0000313" key="2">
    <source>
        <dbReference type="EMBL" id="SYW80479.1"/>
    </source>
</evidence>
<dbReference type="Pfam" id="PF03357">
    <property type="entry name" value="Snf7"/>
    <property type="match status" value="2"/>
</dbReference>
<feature type="compositionally biased region" description="Polar residues" evidence="1">
    <location>
        <begin position="71"/>
        <end position="83"/>
    </location>
</feature>